<feature type="binding site" description="axial binding residue" evidence="9">
    <location>
        <position position="450"/>
    </location>
    <ligand>
        <name>heme</name>
        <dbReference type="ChEBI" id="CHEBI:30413"/>
    </ligand>
    <ligandPart>
        <name>Fe</name>
        <dbReference type="ChEBI" id="CHEBI:18248"/>
    </ligandPart>
</feature>
<dbReference type="Pfam" id="PF00067">
    <property type="entry name" value="p450"/>
    <property type="match status" value="1"/>
</dbReference>
<proteinExistence type="inferred from homology"/>
<dbReference type="Gene3D" id="1.10.630.10">
    <property type="entry name" value="Cytochrome P450"/>
    <property type="match status" value="1"/>
</dbReference>
<sequence length="539" mass="59287">MDSLKGLLDDGLTIAGQHPIATLAAIGLSLKIGVDVVQKGRRGRLPPGPPSLPIIGNVLDFPTGLEAPHWAKHHAKYGPISSVNALGQTIIIVNDAKIASELLEKRSAVYSDRPHFVFGGDMCGFDGALTLLQTGENFKTTRKRMHGYIGSRAAVARFAELEEIETHRFLLHVLDKPDDFFQHIRTTAGAIILKISHGYVIKRDGKDAFVDLAHQVLDAFSVSLGSPWAVDILPSLKYLPSWLPGMGFKKLAHEYKKLSDALVKRPQAFIKHEMATGEARESFALTELRKGVKDAGDEHSLMWAASSLYGGGADTTVSAVSTFFLGVLLHPRVQKRAQEEIDSVIGNDRLPLLSDRPNLPYLEAVTKESLRWNSVVPMGVAHVSSKDDTYNGYFLPKGSIVMPNVWHMCHDPTVYHDPFEFKPERFLGTEGRAPEPDPSDLAFGFGRRICPGKDLADPSLFLSVAMTLAVFNINKAKDASGTEIEPLYEYTPGLISHPKEFKCSITPRSEKAVALIRSVEIEHPFEPSDSDKLANLSWE</sequence>
<comment type="pathway">
    <text evidence="2">Secondary metabolite biosynthesis.</text>
</comment>
<dbReference type="PRINTS" id="PR00385">
    <property type="entry name" value="P450"/>
</dbReference>
<organism evidence="11 12">
    <name type="scientific">Schizopora paradoxa</name>
    <dbReference type="NCBI Taxonomy" id="27342"/>
    <lineage>
        <taxon>Eukaryota</taxon>
        <taxon>Fungi</taxon>
        <taxon>Dikarya</taxon>
        <taxon>Basidiomycota</taxon>
        <taxon>Agaricomycotina</taxon>
        <taxon>Agaricomycetes</taxon>
        <taxon>Hymenochaetales</taxon>
        <taxon>Schizoporaceae</taxon>
        <taxon>Schizopora</taxon>
    </lineage>
</organism>
<dbReference type="PRINTS" id="PR00463">
    <property type="entry name" value="EP450I"/>
</dbReference>
<evidence type="ECO:0000256" key="7">
    <source>
        <dbReference type="ARBA" id="ARBA00023004"/>
    </source>
</evidence>
<dbReference type="InterPro" id="IPR036396">
    <property type="entry name" value="Cyt_P450_sf"/>
</dbReference>
<keyword evidence="6 10" id="KW-0560">Oxidoreductase</keyword>
<evidence type="ECO:0000256" key="5">
    <source>
        <dbReference type="ARBA" id="ARBA00022723"/>
    </source>
</evidence>
<dbReference type="PANTHER" id="PTHR46300:SF7">
    <property type="entry name" value="P450, PUTATIVE (EUROFUNG)-RELATED"/>
    <property type="match status" value="1"/>
</dbReference>
<dbReference type="InParanoid" id="A0A0H2R9Q1"/>
<dbReference type="STRING" id="27342.A0A0H2R9Q1"/>
<keyword evidence="12" id="KW-1185">Reference proteome</keyword>
<accession>A0A0H2R9Q1</accession>
<dbReference type="Proteomes" id="UP000053477">
    <property type="component" value="Unassembled WGS sequence"/>
</dbReference>
<dbReference type="CDD" id="cd11065">
    <property type="entry name" value="CYP64-like"/>
    <property type="match status" value="1"/>
</dbReference>
<evidence type="ECO:0000256" key="6">
    <source>
        <dbReference type="ARBA" id="ARBA00023002"/>
    </source>
</evidence>
<dbReference type="InterPro" id="IPR017972">
    <property type="entry name" value="Cyt_P450_CS"/>
</dbReference>
<dbReference type="PROSITE" id="PS00086">
    <property type="entry name" value="CYTOCHROME_P450"/>
    <property type="match status" value="1"/>
</dbReference>
<dbReference type="GO" id="GO:0005506">
    <property type="term" value="F:iron ion binding"/>
    <property type="evidence" value="ECO:0007669"/>
    <property type="project" value="InterPro"/>
</dbReference>
<evidence type="ECO:0000313" key="11">
    <source>
        <dbReference type="EMBL" id="KLO08559.1"/>
    </source>
</evidence>
<reference evidence="11 12" key="1">
    <citation type="submission" date="2015-04" db="EMBL/GenBank/DDBJ databases">
        <title>Complete genome sequence of Schizopora paradoxa KUC8140, a cosmopolitan wood degrader in East Asia.</title>
        <authorList>
            <consortium name="DOE Joint Genome Institute"/>
            <person name="Min B."/>
            <person name="Park H."/>
            <person name="Jang Y."/>
            <person name="Kim J.-J."/>
            <person name="Kim K.H."/>
            <person name="Pangilinan J."/>
            <person name="Lipzen A."/>
            <person name="Riley R."/>
            <person name="Grigoriev I.V."/>
            <person name="Spatafora J.W."/>
            <person name="Choi I.-G."/>
        </authorList>
    </citation>
    <scope>NUCLEOTIDE SEQUENCE [LARGE SCALE GENOMIC DNA]</scope>
    <source>
        <strain evidence="11 12">KUC8140</strain>
    </source>
</reference>
<comment type="cofactor">
    <cofactor evidence="1 9">
        <name>heme</name>
        <dbReference type="ChEBI" id="CHEBI:30413"/>
    </cofactor>
</comment>
<keyword evidence="5 9" id="KW-0479">Metal-binding</keyword>
<dbReference type="GO" id="GO:0020037">
    <property type="term" value="F:heme binding"/>
    <property type="evidence" value="ECO:0007669"/>
    <property type="project" value="InterPro"/>
</dbReference>
<dbReference type="GO" id="GO:0004497">
    <property type="term" value="F:monooxygenase activity"/>
    <property type="evidence" value="ECO:0007669"/>
    <property type="project" value="UniProtKB-KW"/>
</dbReference>
<evidence type="ECO:0000256" key="1">
    <source>
        <dbReference type="ARBA" id="ARBA00001971"/>
    </source>
</evidence>
<dbReference type="PANTHER" id="PTHR46300">
    <property type="entry name" value="P450, PUTATIVE (EUROFUNG)-RELATED-RELATED"/>
    <property type="match status" value="1"/>
</dbReference>
<name>A0A0H2R9Q1_9AGAM</name>
<evidence type="ECO:0000256" key="4">
    <source>
        <dbReference type="ARBA" id="ARBA00022617"/>
    </source>
</evidence>
<dbReference type="GO" id="GO:0016705">
    <property type="term" value="F:oxidoreductase activity, acting on paired donors, with incorporation or reduction of molecular oxygen"/>
    <property type="evidence" value="ECO:0007669"/>
    <property type="project" value="InterPro"/>
</dbReference>
<evidence type="ECO:0000256" key="2">
    <source>
        <dbReference type="ARBA" id="ARBA00005179"/>
    </source>
</evidence>
<keyword evidence="7 9" id="KW-0408">Iron</keyword>
<dbReference type="EMBL" id="KQ086087">
    <property type="protein sequence ID" value="KLO08559.1"/>
    <property type="molecule type" value="Genomic_DNA"/>
</dbReference>
<evidence type="ECO:0000256" key="3">
    <source>
        <dbReference type="ARBA" id="ARBA00010617"/>
    </source>
</evidence>
<gene>
    <name evidence="11" type="ORF">SCHPADRAFT_916927</name>
</gene>
<dbReference type="InterPro" id="IPR001128">
    <property type="entry name" value="Cyt_P450"/>
</dbReference>
<dbReference type="SUPFAM" id="SSF48264">
    <property type="entry name" value="Cytochrome P450"/>
    <property type="match status" value="1"/>
</dbReference>
<evidence type="ECO:0000256" key="9">
    <source>
        <dbReference type="PIRSR" id="PIRSR602401-1"/>
    </source>
</evidence>
<evidence type="ECO:0000313" key="12">
    <source>
        <dbReference type="Proteomes" id="UP000053477"/>
    </source>
</evidence>
<keyword evidence="8 10" id="KW-0503">Monooxygenase</keyword>
<comment type="similarity">
    <text evidence="3 10">Belongs to the cytochrome P450 family.</text>
</comment>
<evidence type="ECO:0000256" key="10">
    <source>
        <dbReference type="RuleBase" id="RU000461"/>
    </source>
</evidence>
<protein>
    <submittedName>
        <fullName evidence="11">Cytochrome P450</fullName>
    </submittedName>
</protein>
<dbReference type="OrthoDB" id="2789670at2759"/>
<dbReference type="InterPro" id="IPR002401">
    <property type="entry name" value="Cyt_P450_E_grp-I"/>
</dbReference>
<keyword evidence="4 9" id="KW-0349">Heme</keyword>
<dbReference type="InterPro" id="IPR050364">
    <property type="entry name" value="Cytochrome_P450_fung"/>
</dbReference>
<dbReference type="AlphaFoldDB" id="A0A0H2R9Q1"/>
<evidence type="ECO:0000256" key="8">
    <source>
        <dbReference type="ARBA" id="ARBA00023033"/>
    </source>
</evidence>